<dbReference type="SMART" id="SM00304">
    <property type="entry name" value="HAMP"/>
    <property type="match status" value="1"/>
</dbReference>
<dbReference type="PROSITE" id="PS50885">
    <property type="entry name" value="HAMP"/>
    <property type="match status" value="1"/>
</dbReference>
<accession>A0ABS1DQ23</accession>
<dbReference type="InterPro" id="IPR047347">
    <property type="entry name" value="YvaQ-like_sensor"/>
</dbReference>
<dbReference type="CDD" id="cd11386">
    <property type="entry name" value="MCP_signal"/>
    <property type="match status" value="1"/>
</dbReference>
<keyword evidence="3" id="KW-0807">Transducer</keyword>
<evidence type="ECO:0000256" key="3">
    <source>
        <dbReference type="PROSITE-ProRule" id="PRU00284"/>
    </source>
</evidence>
<comment type="similarity">
    <text evidence="2">Belongs to the methyl-accepting chemotaxis (MCP) protein family.</text>
</comment>
<dbReference type="InterPro" id="IPR003660">
    <property type="entry name" value="HAMP_dom"/>
</dbReference>
<organism evidence="6 7">
    <name type="scientific">Rubrivivax gelatinosus</name>
    <name type="common">Rhodocyclus gelatinosus</name>
    <name type="synonym">Rhodopseudomonas gelatinosa</name>
    <dbReference type="NCBI Taxonomy" id="28068"/>
    <lineage>
        <taxon>Bacteria</taxon>
        <taxon>Pseudomonadati</taxon>
        <taxon>Pseudomonadota</taxon>
        <taxon>Betaproteobacteria</taxon>
        <taxon>Burkholderiales</taxon>
        <taxon>Sphaerotilaceae</taxon>
        <taxon>Rubrivivax</taxon>
    </lineage>
</organism>
<reference evidence="6" key="1">
    <citation type="submission" date="2017-08" db="EMBL/GenBank/DDBJ databases">
        <authorList>
            <person name="Imhoff J.F."/>
            <person name="Rahn T."/>
            <person name="Kuenzel S."/>
            <person name="Neulinger S.C."/>
        </authorList>
    </citation>
    <scope>NUCLEOTIDE SEQUENCE</scope>
    <source>
        <strain evidence="6">IM 151</strain>
    </source>
</reference>
<evidence type="ECO:0000256" key="2">
    <source>
        <dbReference type="ARBA" id="ARBA00029447"/>
    </source>
</evidence>
<dbReference type="CDD" id="cd19411">
    <property type="entry name" value="MCP2201-like_sensor"/>
    <property type="match status" value="1"/>
</dbReference>
<dbReference type="InterPro" id="IPR004089">
    <property type="entry name" value="MCPsignal_dom"/>
</dbReference>
<dbReference type="Proteomes" id="UP001041814">
    <property type="component" value="Unassembled WGS sequence"/>
</dbReference>
<dbReference type="RefSeq" id="WP_200230396.1">
    <property type="nucleotide sequence ID" value="NZ_NRRT01000046.1"/>
</dbReference>
<dbReference type="PANTHER" id="PTHR43531">
    <property type="entry name" value="PROTEIN ICFG"/>
    <property type="match status" value="1"/>
</dbReference>
<dbReference type="Pfam" id="PF00015">
    <property type="entry name" value="MCPsignal"/>
    <property type="match status" value="1"/>
</dbReference>
<gene>
    <name evidence="6" type="ORF">CKO43_04860</name>
</gene>
<dbReference type="Gene3D" id="1.10.287.950">
    <property type="entry name" value="Methyl-accepting chemotaxis protein"/>
    <property type="match status" value="1"/>
</dbReference>
<dbReference type="PRINTS" id="PR00260">
    <property type="entry name" value="CHEMTRNSDUCR"/>
</dbReference>
<evidence type="ECO:0000313" key="7">
    <source>
        <dbReference type="Proteomes" id="UP001041814"/>
    </source>
</evidence>
<evidence type="ECO:0000259" key="5">
    <source>
        <dbReference type="PROSITE" id="PS50885"/>
    </source>
</evidence>
<dbReference type="InterPro" id="IPR024478">
    <property type="entry name" value="HlyB_4HB_MCP"/>
</dbReference>
<dbReference type="EMBL" id="NRRU01000012">
    <property type="protein sequence ID" value="MBK1712108.1"/>
    <property type="molecule type" value="Genomic_DNA"/>
</dbReference>
<evidence type="ECO:0000259" key="4">
    <source>
        <dbReference type="PROSITE" id="PS50111"/>
    </source>
</evidence>
<name>A0ABS1DQ23_RUBGE</name>
<dbReference type="InterPro" id="IPR051310">
    <property type="entry name" value="MCP_chemotaxis"/>
</dbReference>
<dbReference type="InterPro" id="IPR004090">
    <property type="entry name" value="Chemotax_Me-accpt_rcpt"/>
</dbReference>
<comment type="caution">
    <text evidence="6">The sequence shown here is derived from an EMBL/GenBank/DDBJ whole genome shotgun (WGS) entry which is preliminary data.</text>
</comment>
<keyword evidence="7" id="KW-1185">Reference proteome</keyword>
<dbReference type="SUPFAM" id="SSF58104">
    <property type="entry name" value="Methyl-accepting chemotaxis protein (MCP) signaling domain"/>
    <property type="match status" value="1"/>
</dbReference>
<dbReference type="Pfam" id="PF12729">
    <property type="entry name" value="4HB_MCP_1"/>
    <property type="match status" value="1"/>
</dbReference>
<dbReference type="PROSITE" id="PS50111">
    <property type="entry name" value="CHEMOTAXIS_TRANSDUC_2"/>
    <property type="match status" value="1"/>
</dbReference>
<dbReference type="SMART" id="SM00283">
    <property type="entry name" value="MA"/>
    <property type="match status" value="1"/>
</dbReference>
<evidence type="ECO:0000256" key="1">
    <source>
        <dbReference type="ARBA" id="ARBA00022481"/>
    </source>
</evidence>
<sequence length="513" mass="54343">MSLLTRLRIGARMALAFGLIVALMLVVLAAVLLQVGRVERLNQELVEAQAERLSLANEWYQNIAVNSQRALAIGLSTDEALEAVFRDKIKSVSARTSEIQKRYIELETTEEGLRGIEAMGQVRQRYLDQRKALLAARGDAAKVAAEGQLFQKLTAEYIDQAGKVLDYQRQRQRELGAGVQAATNALRWTTAVISLLAIVAAAIMGWTLSRGITAPLAALQNTARRIAGGDLAEAIEMQPGKVETVELGNEIVRMQQALRALVGQVHEVAESIEVASSEVAAGNADLSARTESTASSLEETSSTMQSLTGTVRQTAESARSADGLARSAGTVASNGGTVVRDLVRSMEAINSSSRRVAEIIGTIDGIAFQTNILALNAAVEAARAGEQGRGFAVVAGEVRSLAQRSAEAAREIKALIDDSVREVDSGTRSVGDAGRSMDEIVAAVQRVGEVVDGISATTAEQSDSIAGVNAAIVQIEQSTQQNAALVEQSTAAAASLREQARRLTGLVGGFRLR</sequence>
<protein>
    <submittedName>
        <fullName evidence="6">Chemotaxis protein</fullName>
    </submittedName>
</protein>
<dbReference type="PANTHER" id="PTHR43531:SF14">
    <property type="entry name" value="METHYL-ACCEPTING CHEMOTAXIS PROTEIN I-RELATED"/>
    <property type="match status" value="1"/>
</dbReference>
<keyword evidence="1" id="KW-0488">Methylation</keyword>
<evidence type="ECO:0000313" key="6">
    <source>
        <dbReference type="EMBL" id="MBK1712108.1"/>
    </source>
</evidence>
<reference evidence="6" key="2">
    <citation type="journal article" date="2020" name="Microorganisms">
        <title>Osmotic Adaptation and Compatible Solute Biosynthesis of Phototrophic Bacteria as Revealed from Genome Analyses.</title>
        <authorList>
            <person name="Imhoff J.F."/>
            <person name="Rahn T."/>
            <person name="Kunzel S."/>
            <person name="Keller A."/>
            <person name="Neulinger S.C."/>
        </authorList>
    </citation>
    <scope>NUCLEOTIDE SEQUENCE</scope>
    <source>
        <strain evidence="6">IM 151</strain>
    </source>
</reference>
<dbReference type="SUPFAM" id="SSF158472">
    <property type="entry name" value="HAMP domain-like"/>
    <property type="match status" value="1"/>
</dbReference>
<feature type="domain" description="Methyl-accepting transducer" evidence="4">
    <location>
        <begin position="268"/>
        <end position="497"/>
    </location>
</feature>
<feature type="domain" description="HAMP" evidence="5">
    <location>
        <begin position="210"/>
        <end position="263"/>
    </location>
</feature>
<dbReference type="Pfam" id="PF00672">
    <property type="entry name" value="HAMP"/>
    <property type="match status" value="1"/>
</dbReference>
<proteinExistence type="inferred from homology"/>
<dbReference type="Gene3D" id="6.10.340.10">
    <property type="match status" value="1"/>
</dbReference>